<sequence length="282" mass="32082">MESQPTTSGAGCSVTSETPVVSSLPTAPVLPKSSGLRFPVRVGITWKKGERLEAQDFSNTWYPSKIVELSEEEQAVLIHFEGWNQRYDEWVHVASERLRPTTRHSERKDKGINKRRRVHPHPIYRPGDEVLARWKDCKKYPAKINRLIEQSTYEVVFYDGVTHMIQAMNIQPLPEEMKAMKTKLVPPPQKAKLSFKQVKVNLPASIRKQQESRQNRSGQTVSGKILAKSKRSPSKLISKSKLLPKVTLKRDRELDVFSVTGNRYPPSPTKKAHKDPAPVTIT</sequence>
<dbReference type="OrthoDB" id="161570at2759"/>
<feature type="non-terminal residue" evidence="6">
    <location>
        <position position="282"/>
    </location>
</feature>
<evidence type="ECO:0000259" key="5">
    <source>
        <dbReference type="SMART" id="SM00333"/>
    </source>
</evidence>
<protein>
    <recommendedName>
        <fullName evidence="5">Tudor domain-containing protein</fullName>
    </recommendedName>
</protein>
<dbReference type="InterPro" id="IPR043449">
    <property type="entry name" value="PHF20-like"/>
</dbReference>
<gene>
    <name evidence="6" type="ORF">EGW08_018510</name>
</gene>
<dbReference type="CDD" id="cd20104">
    <property type="entry name" value="MBT_PHF20L1-like"/>
    <property type="match status" value="1"/>
</dbReference>
<dbReference type="EMBL" id="RQTK01000906">
    <property type="protein sequence ID" value="RUS73730.1"/>
    <property type="molecule type" value="Genomic_DNA"/>
</dbReference>
<keyword evidence="3" id="KW-0539">Nucleus</keyword>
<proteinExistence type="predicted"/>
<reference evidence="6 7" key="1">
    <citation type="submission" date="2019-01" db="EMBL/GenBank/DDBJ databases">
        <title>A draft genome assembly of the solar-powered sea slug Elysia chlorotica.</title>
        <authorList>
            <person name="Cai H."/>
            <person name="Li Q."/>
            <person name="Fang X."/>
            <person name="Li J."/>
            <person name="Curtis N.E."/>
            <person name="Altenburger A."/>
            <person name="Shibata T."/>
            <person name="Feng M."/>
            <person name="Maeda T."/>
            <person name="Schwartz J.A."/>
            <person name="Shigenobu S."/>
            <person name="Lundholm N."/>
            <person name="Nishiyama T."/>
            <person name="Yang H."/>
            <person name="Hasebe M."/>
            <person name="Li S."/>
            <person name="Pierce S.K."/>
            <person name="Wang J."/>
        </authorList>
    </citation>
    <scope>NUCLEOTIDE SEQUENCE [LARGE SCALE GENOMIC DNA]</scope>
    <source>
        <strain evidence="6">EC2010</strain>
        <tissue evidence="6">Whole organism of an adult</tissue>
    </source>
</reference>
<feature type="region of interest" description="Disordered" evidence="4">
    <location>
        <begin position="259"/>
        <end position="282"/>
    </location>
</feature>
<dbReference type="GO" id="GO:0006357">
    <property type="term" value="P:regulation of transcription by RNA polymerase II"/>
    <property type="evidence" value="ECO:0007669"/>
    <property type="project" value="TreeGrafter"/>
</dbReference>
<keyword evidence="7" id="KW-1185">Reference proteome</keyword>
<dbReference type="InterPro" id="IPR004092">
    <property type="entry name" value="Mbt"/>
</dbReference>
<dbReference type="GO" id="GO:0005634">
    <property type="term" value="C:nucleus"/>
    <property type="evidence" value="ECO:0007669"/>
    <property type="project" value="UniProtKB-SubCell"/>
</dbReference>
<keyword evidence="2" id="KW-0677">Repeat</keyword>
<evidence type="ECO:0000256" key="3">
    <source>
        <dbReference type="ARBA" id="ARBA00023242"/>
    </source>
</evidence>
<dbReference type="AlphaFoldDB" id="A0A433SWP7"/>
<dbReference type="SMART" id="SM00333">
    <property type="entry name" value="TUDOR"/>
    <property type="match status" value="2"/>
</dbReference>
<dbReference type="PANTHER" id="PTHR15856:SF51">
    <property type="entry name" value="MBD-R2"/>
    <property type="match status" value="1"/>
</dbReference>
<feature type="region of interest" description="Disordered" evidence="4">
    <location>
        <begin position="1"/>
        <end position="26"/>
    </location>
</feature>
<evidence type="ECO:0000256" key="1">
    <source>
        <dbReference type="ARBA" id="ARBA00004123"/>
    </source>
</evidence>
<evidence type="ECO:0000313" key="6">
    <source>
        <dbReference type="EMBL" id="RUS73730.1"/>
    </source>
</evidence>
<evidence type="ECO:0000313" key="7">
    <source>
        <dbReference type="Proteomes" id="UP000271974"/>
    </source>
</evidence>
<dbReference type="Gene3D" id="2.30.30.140">
    <property type="match status" value="2"/>
</dbReference>
<dbReference type="InterPro" id="IPR016197">
    <property type="entry name" value="Chromo-like_dom_sf"/>
</dbReference>
<evidence type="ECO:0000256" key="2">
    <source>
        <dbReference type="ARBA" id="ARBA00022737"/>
    </source>
</evidence>
<name>A0A433SWP7_ELYCH</name>
<feature type="region of interest" description="Disordered" evidence="4">
    <location>
        <begin position="206"/>
        <end position="234"/>
    </location>
</feature>
<dbReference type="InterPro" id="IPR002999">
    <property type="entry name" value="Tudor"/>
</dbReference>
<dbReference type="SUPFAM" id="SSF54160">
    <property type="entry name" value="Chromo domain-like"/>
    <property type="match status" value="1"/>
</dbReference>
<feature type="domain" description="Tudor" evidence="5">
    <location>
        <begin position="44"/>
        <end position="104"/>
    </location>
</feature>
<dbReference type="GO" id="GO:0044545">
    <property type="term" value="C:NSL complex"/>
    <property type="evidence" value="ECO:0007669"/>
    <property type="project" value="TreeGrafter"/>
</dbReference>
<dbReference type="Proteomes" id="UP000271974">
    <property type="component" value="Unassembled WGS sequence"/>
</dbReference>
<dbReference type="STRING" id="188477.A0A433SWP7"/>
<feature type="compositionally biased region" description="Polar residues" evidence="4">
    <location>
        <begin position="1"/>
        <end position="25"/>
    </location>
</feature>
<dbReference type="PANTHER" id="PTHR15856">
    <property type="entry name" value="PHD FINGER PROTEIN 20-RELATED"/>
    <property type="match status" value="1"/>
</dbReference>
<comment type="caution">
    <text evidence="6">The sequence shown here is derived from an EMBL/GenBank/DDBJ whole genome shotgun (WGS) entry which is preliminary data.</text>
</comment>
<dbReference type="Pfam" id="PF02820">
    <property type="entry name" value="MBT"/>
    <property type="match status" value="1"/>
</dbReference>
<feature type="domain" description="Tudor" evidence="5">
    <location>
        <begin position="122"/>
        <end position="178"/>
    </location>
</feature>
<organism evidence="6 7">
    <name type="scientific">Elysia chlorotica</name>
    <name type="common">Eastern emerald elysia</name>
    <name type="synonym">Sea slug</name>
    <dbReference type="NCBI Taxonomy" id="188477"/>
    <lineage>
        <taxon>Eukaryota</taxon>
        <taxon>Metazoa</taxon>
        <taxon>Spiralia</taxon>
        <taxon>Lophotrochozoa</taxon>
        <taxon>Mollusca</taxon>
        <taxon>Gastropoda</taxon>
        <taxon>Heterobranchia</taxon>
        <taxon>Euthyneura</taxon>
        <taxon>Panpulmonata</taxon>
        <taxon>Sacoglossa</taxon>
        <taxon>Placobranchoidea</taxon>
        <taxon>Plakobranchidae</taxon>
        <taxon>Elysia</taxon>
    </lineage>
</organism>
<dbReference type="CDD" id="cd20386">
    <property type="entry name" value="Tudor_PHF20-like"/>
    <property type="match status" value="1"/>
</dbReference>
<comment type="subcellular location">
    <subcellularLocation>
        <location evidence="1">Nucleus</location>
    </subcellularLocation>
</comment>
<evidence type="ECO:0000256" key="4">
    <source>
        <dbReference type="SAM" id="MobiDB-lite"/>
    </source>
</evidence>
<dbReference type="SUPFAM" id="SSF63748">
    <property type="entry name" value="Tudor/PWWP/MBT"/>
    <property type="match status" value="1"/>
</dbReference>
<accession>A0A433SWP7</accession>